<feature type="compositionally biased region" description="Basic and acidic residues" evidence="1">
    <location>
        <begin position="125"/>
        <end position="134"/>
    </location>
</feature>
<feature type="region of interest" description="Disordered" evidence="1">
    <location>
        <begin position="307"/>
        <end position="327"/>
    </location>
</feature>
<accession>A0A286UQ75</accession>
<feature type="compositionally biased region" description="Polar residues" evidence="1">
    <location>
        <begin position="143"/>
        <end position="157"/>
    </location>
</feature>
<feature type="compositionally biased region" description="Polar residues" evidence="1">
    <location>
        <begin position="63"/>
        <end position="88"/>
    </location>
</feature>
<comment type="caution">
    <text evidence="2">The sequence shown here is derived from an EMBL/GenBank/DDBJ whole genome shotgun (WGS) entry which is preliminary data.</text>
</comment>
<dbReference type="InParanoid" id="A0A286UQ75"/>
<evidence type="ECO:0000313" key="3">
    <source>
        <dbReference type="Proteomes" id="UP000217199"/>
    </source>
</evidence>
<evidence type="ECO:0000256" key="1">
    <source>
        <dbReference type="SAM" id="MobiDB-lite"/>
    </source>
</evidence>
<feature type="compositionally biased region" description="Polar residues" evidence="1">
    <location>
        <begin position="97"/>
        <end position="107"/>
    </location>
</feature>
<name>A0A286UQ75_9AGAM</name>
<evidence type="ECO:0000313" key="2">
    <source>
        <dbReference type="EMBL" id="PAV21746.1"/>
    </source>
</evidence>
<feature type="compositionally biased region" description="Low complexity" evidence="1">
    <location>
        <begin position="240"/>
        <end position="253"/>
    </location>
</feature>
<organism evidence="2 3">
    <name type="scientific">Pyrrhoderma noxium</name>
    <dbReference type="NCBI Taxonomy" id="2282107"/>
    <lineage>
        <taxon>Eukaryota</taxon>
        <taxon>Fungi</taxon>
        <taxon>Dikarya</taxon>
        <taxon>Basidiomycota</taxon>
        <taxon>Agaricomycotina</taxon>
        <taxon>Agaricomycetes</taxon>
        <taxon>Hymenochaetales</taxon>
        <taxon>Hymenochaetaceae</taxon>
        <taxon>Pyrrhoderma</taxon>
    </lineage>
</organism>
<feature type="compositionally biased region" description="Low complexity" evidence="1">
    <location>
        <begin position="28"/>
        <end position="47"/>
    </location>
</feature>
<feature type="compositionally biased region" description="Basic and acidic residues" evidence="1">
    <location>
        <begin position="194"/>
        <end position="210"/>
    </location>
</feature>
<dbReference type="Proteomes" id="UP000217199">
    <property type="component" value="Unassembled WGS sequence"/>
</dbReference>
<proteinExistence type="predicted"/>
<dbReference type="AlphaFoldDB" id="A0A286UQ75"/>
<feature type="compositionally biased region" description="Low complexity" evidence="1">
    <location>
        <begin position="211"/>
        <end position="233"/>
    </location>
</feature>
<reference evidence="2 3" key="1">
    <citation type="journal article" date="2017" name="Mol. Ecol.">
        <title>Comparative and population genomic landscape of Phellinus noxius: A hypervariable fungus causing root rot in trees.</title>
        <authorList>
            <person name="Chung C.L."/>
            <person name="Lee T.J."/>
            <person name="Akiba M."/>
            <person name="Lee H.H."/>
            <person name="Kuo T.H."/>
            <person name="Liu D."/>
            <person name="Ke H.M."/>
            <person name="Yokoi T."/>
            <person name="Roa M.B."/>
            <person name="Lu M.J."/>
            <person name="Chang Y.Y."/>
            <person name="Ann P.J."/>
            <person name="Tsai J.N."/>
            <person name="Chen C.Y."/>
            <person name="Tzean S.S."/>
            <person name="Ota Y."/>
            <person name="Hattori T."/>
            <person name="Sahashi N."/>
            <person name="Liou R.F."/>
            <person name="Kikuchi T."/>
            <person name="Tsai I.J."/>
        </authorList>
    </citation>
    <scope>NUCLEOTIDE SEQUENCE [LARGE SCALE GENOMIC DNA]</scope>
    <source>
        <strain evidence="2 3">FFPRI411160</strain>
    </source>
</reference>
<keyword evidence="3" id="KW-1185">Reference proteome</keyword>
<sequence length="327" mass="35357">MSNNPASPKKVAPNNPRTQNTKSHEQQPSKPASASASVSVTKSVSSSHSRDSTPLKSSPRPKTLTSPRNSTPQRDLTPQRDSTPQRGSTPRRDDTSQRSSAPTNKKPVTQVVGDRTTSGSTPVREVPKEVKKSVTPEPVNSPRPLSSGFTPIKSNKPTARPVSGKTPKLRPVTRTLEPEDTSKPELPLSPKRQVSGDDTKDSNKKSKSASDHSATTTASKTRVTLTPTTSTSSAEKKTVTPKAKVTTTDKAPTSGQAESSENDTAAEETPKIVCENCQAKFHRKDHDIDGDDIPDEGLRFCSYKSYSNHHRAEHKGSEIQPRRASKK</sequence>
<protein>
    <submittedName>
        <fullName evidence="2">Uncharacterized protein</fullName>
    </submittedName>
</protein>
<gene>
    <name evidence="2" type="ORF">PNOK_0170300</name>
</gene>
<feature type="region of interest" description="Disordered" evidence="1">
    <location>
        <begin position="1"/>
        <end position="269"/>
    </location>
</feature>
<dbReference type="EMBL" id="NBII01000002">
    <property type="protein sequence ID" value="PAV21746.1"/>
    <property type="molecule type" value="Genomic_DNA"/>
</dbReference>